<dbReference type="AlphaFoldDB" id="A0A383RK68"/>
<dbReference type="InterPro" id="IPR041698">
    <property type="entry name" value="Methyltransf_25"/>
</dbReference>
<dbReference type="SUPFAM" id="SSF53335">
    <property type="entry name" value="S-adenosyl-L-methionine-dependent methyltransferases"/>
    <property type="match status" value="1"/>
</dbReference>
<organism evidence="4 5">
    <name type="scientific">Paenibacillus alvei</name>
    <name type="common">Bacillus alvei</name>
    <dbReference type="NCBI Taxonomy" id="44250"/>
    <lineage>
        <taxon>Bacteria</taxon>
        <taxon>Bacillati</taxon>
        <taxon>Bacillota</taxon>
        <taxon>Bacilli</taxon>
        <taxon>Bacillales</taxon>
        <taxon>Paenibacillaceae</taxon>
        <taxon>Paenibacillus</taxon>
    </lineage>
</organism>
<feature type="domain" description="Methyltransferase" evidence="3">
    <location>
        <begin position="44"/>
        <end position="140"/>
    </location>
</feature>
<dbReference type="Gene3D" id="3.40.50.150">
    <property type="entry name" value="Vaccinia Virus protein VP39"/>
    <property type="match status" value="1"/>
</dbReference>
<dbReference type="EMBL" id="LS992241">
    <property type="protein sequence ID" value="SYX87370.1"/>
    <property type="molecule type" value="Genomic_DNA"/>
</dbReference>
<protein>
    <recommendedName>
        <fullName evidence="3">Methyltransferase domain-containing protein</fullName>
    </recommendedName>
</protein>
<dbReference type="RefSeq" id="WP_138188991.1">
    <property type="nucleotide sequence ID" value="NZ_LS992241.1"/>
</dbReference>
<evidence type="ECO:0000313" key="5">
    <source>
        <dbReference type="Proteomes" id="UP000304148"/>
    </source>
</evidence>
<evidence type="ECO:0000259" key="3">
    <source>
        <dbReference type="Pfam" id="PF13649"/>
    </source>
</evidence>
<reference evidence="5" key="1">
    <citation type="submission" date="2018-08" db="EMBL/GenBank/DDBJ databases">
        <authorList>
            <person name="Chevrot R."/>
        </authorList>
    </citation>
    <scope>NUCLEOTIDE SEQUENCE [LARGE SCALE GENOMIC DNA]</scope>
</reference>
<dbReference type="GO" id="GO:0032259">
    <property type="term" value="P:methylation"/>
    <property type="evidence" value="ECO:0007669"/>
    <property type="project" value="UniProtKB-KW"/>
</dbReference>
<keyword evidence="2" id="KW-0808">Transferase</keyword>
<sequence length="227" mass="26099">MTYTKWDLSEYEDPALYVMENKGCPELSLLLSQIQLKVVRTGPIVDLACGTGRLTIPVAEADYAVIGIDLHEGMLEQARAKASPRSDISIQWMQQDLTALNLVTEAPFAYMVGNSFQHFLTNELQIRLLHSIRSLLTDNGIFFFDTRFPTSDELLQASFWFVNHIFVSLFNRLYTFRNKKESMIFTHAGSFVIQYNRGGNRQVNDFFEGGFHEWTLHCMHNKLTMRG</sequence>
<dbReference type="GO" id="GO:0008168">
    <property type="term" value="F:methyltransferase activity"/>
    <property type="evidence" value="ECO:0007669"/>
    <property type="project" value="UniProtKB-KW"/>
</dbReference>
<evidence type="ECO:0000313" key="4">
    <source>
        <dbReference type="EMBL" id="SYX87370.1"/>
    </source>
</evidence>
<keyword evidence="1" id="KW-0489">Methyltransferase</keyword>
<evidence type="ECO:0000256" key="2">
    <source>
        <dbReference type="ARBA" id="ARBA00022679"/>
    </source>
</evidence>
<dbReference type="PANTHER" id="PTHR43861:SF1">
    <property type="entry name" value="TRANS-ACONITATE 2-METHYLTRANSFERASE"/>
    <property type="match status" value="1"/>
</dbReference>
<dbReference type="Pfam" id="PF13649">
    <property type="entry name" value="Methyltransf_25"/>
    <property type="match status" value="1"/>
</dbReference>
<accession>A0A383RK68</accession>
<proteinExistence type="predicted"/>
<name>A0A383RK68_PAEAL</name>
<evidence type="ECO:0000256" key="1">
    <source>
        <dbReference type="ARBA" id="ARBA00022603"/>
    </source>
</evidence>
<dbReference type="CDD" id="cd02440">
    <property type="entry name" value="AdoMet_MTases"/>
    <property type="match status" value="1"/>
</dbReference>
<dbReference type="InterPro" id="IPR029063">
    <property type="entry name" value="SAM-dependent_MTases_sf"/>
</dbReference>
<dbReference type="PANTHER" id="PTHR43861">
    <property type="entry name" value="TRANS-ACONITATE 2-METHYLTRANSFERASE-RELATED"/>
    <property type="match status" value="1"/>
</dbReference>
<dbReference type="Proteomes" id="UP000304148">
    <property type="component" value="Chromosome"/>
</dbReference>
<gene>
    <name evidence="4" type="ORF">PBLR_15800</name>
</gene>